<feature type="transmembrane region" description="Helical" evidence="1">
    <location>
        <begin position="63"/>
        <end position="83"/>
    </location>
</feature>
<dbReference type="Proteomes" id="UP001552521">
    <property type="component" value="Unassembled WGS sequence"/>
</dbReference>
<dbReference type="EMBL" id="JBFAQK010000016">
    <property type="protein sequence ID" value="MEV4681968.1"/>
    <property type="molecule type" value="Genomic_DNA"/>
</dbReference>
<keyword evidence="1" id="KW-1133">Transmembrane helix</keyword>
<dbReference type="InterPro" id="IPR055568">
    <property type="entry name" value="DUF7144"/>
</dbReference>
<dbReference type="Pfam" id="PF23636">
    <property type="entry name" value="DUF7144"/>
    <property type="match status" value="1"/>
</dbReference>
<organism evidence="3 4">
    <name type="scientific">Streptomyces kurssanovii</name>
    <dbReference type="NCBI Taxonomy" id="67312"/>
    <lineage>
        <taxon>Bacteria</taxon>
        <taxon>Bacillati</taxon>
        <taxon>Actinomycetota</taxon>
        <taxon>Actinomycetes</taxon>
        <taxon>Kitasatosporales</taxon>
        <taxon>Streptomycetaceae</taxon>
        <taxon>Streptomyces</taxon>
    </lineage>
</organism>
<feature type="transmembrane region" description="Helical" evidence="1">
    <location>
        <begin position="113"/>
        <end position="132"/>
    </location>
</feature>
<protein>
    <recommendedName>
        <fullName evidence="2">DUF7144 domain-containing protein</fullName>
    </recommendedName>
</protein>
<feature type="domain" description="DUF7144" evidence="2">
    <location>
        <begin position="22"/>
        <end position="132"/>
    </location>
</feature>
<evidence type="ECO:0000259" key="2">
    <source>
        <dbReference type="Pfam" id="PF23636"/>
    </source>
</evidence>
<dbReference type="RefSeq" id="WP_364593145.1">
    <property type="nucleotide sequence ID" value="NZ_JBFAQK010000016.1"/>
</dbReference>
<evidence type="ECO:0000256" key="1">
    <source>
        <dbReference type="SAM" id="Phobius"/>
    </source>
</evidence>
<sequence>MPRFPPAHDFSAGSAPPAGGKIFAGVVLQLDGLLNLFKGIAGIARDDVYNGLGNYVFEFNLTAWGWVLLVLGVVLLVTGAGVLRGAGWAQGAGVCLAALSILLNFAWLPYAPLWAVISIAVDVSVIWALSTFRGTPTA</sequence>
<keyword evidence="4" id="KW-1185">Reference proteome</keyword>
<accession>A0ABV3HTQ0</accession>
<proteinExistence type="predicted"/>
<evidence type="ECO:0000313" key="4">
    <source>
        <dbReference type="Proteomes" id="UP001552521"/>
    </source>
</evidence>
<name>A0ABV3HTQ0_9ACTN</name>
<keyword evidence="1" id="KW-0812">Transmembrane</keyword>
<evidence type="ECO:0000313" key="3">
    <source>
        <dbReference type="EMBL" id="MEV4681968.1"/>
    </source>
</evidence>
<reference evidence="3 4" key="1">
    <citation type="submission" date="2024-06" db="EMBL/GenBank/DDBJ databases">
        <title>The Natural Products Discovery Center: Release of the First 8490 Sequenced Strains for Exploring Actinobacteria Biosynthetic Diversity.</title>
        <authorList>
            <person name="Kalkreuter E."/>
            <person name="Kautsar S.A."/>
            <person name="Yang D."/>
            <person name="Bader C.D."/>
            <person name="Teijaro C.N."/>
            <person name="Fluegel L."/>
            <person name="Davis C.M."/>
            <person name="Simpson J.R."/>
            <person name="Lauterbach L."/>
            <person name="Steele A.D."/>
            <person name="Gui C."/>
            <person name="Meng S."/>
            <person name="Li G."/>
            <person name="Viehrig K."/>
            <person name="Ye F."/>
            <person name="Su P."/>
            <person name="Kiefer A.F."/>
            <person name="Nichols A."/>
            <person name="Cepeda A.J."/>
            <person name="Yan W."/>
            <person name="Fan B."/>
            <person name="Jiang Y."/>
            <person name="Adhikari A."/>
            <person name="Zheng C.-J."/>
            <person name="Schuster L."/>
            <person name="Cowan T.M."/>
            <person name="Smanski M.J."/>
            <person name="Chevrette M.G."/>
            <person name="De Carvalho L.P.S."/>
            <person name="Shen B."/>
        </authorList>
    </citation>
    <scope>NUCLEOTIDE SEQUENCE [LARGE SCALE GENOMIC DNA]</scope>
    <source>
        <strain evidence="3 4">NPDC049344</strain>
    </source>
</reference>
<gene>
    <name evidence="3" type="ORF">AB0K36_14455</name>
</gene>
<keyword evidence="1" id="KW-0472">Membrane</keyword>
<feature type="transmembrane region" description="Helical" evidence="1">
    <location>
        <begin position="88"/>
        <end position="107"/>
    </location>
</feature>
<comment type="caution">
    <text evidence="3">The sequence shown here is derived from an EMBL/GenBank/DDBJ whole genome shotgun (WGS) entry which is preliminary data.</text>
</comment>